<keyword evidence="8 11" id="KW-0472">Membrane</keyword>
<dbReference type="Gene3D" id="3.40.50.2000">
    <property type="entry name" value="Glycogen Phosphorylase B"/>
    <property type="match status" value="2"/>
</dbReference>
<dbReference type="Proteomes" id="UP000485367">
    <property type="component" value="Unassembled WGS sequence"/>
</dbReference>
<keyword evidence="12" id="KW-1133">Transmembrane helix</keyword>
<evidence type="ECO:0000256" key="3">
    <source>
        <dbReference type="ARBA" id="ARBA00022618"/>
    </source>
</evidence>
<dbReference type="InterPro" id="IPR004101">
    <property type="entry name" value="Mur_ligase_C"/>
</dbReference>
<dbReference type="InterPro" id="IPR013221">
    <property type="entry name" value="Mur_ligase_cen"/>
</dbReference>
<keyword evidence="10 11" id="KW-0961">Cell wall biogenesis/degradation</keyword>
<organism evidence="18">
    <name type="scientific">candidate division WS2 bacterium ADurb.Bin280</name>
    <dbReference type="NCBI Taxonomy" id="1852829"/>
    <lineage>
        <taxon>Bacteria</taxon>
        <taxon>candidate division WS2</taxon>
    </lineage>
</organism>
<dbReference type="InterPro" id="IPR036615">
    <property type="entry name" value="Mur_ligase_C_dom_sf"/>
</dbReference>
<dbReference type="SUPFAM" id="SSF53623">
    <property type="entry name" value="MurD-like peptide ligases, catalytic domain"/>
    <property type="match status" value="1"/>
</dbReference>
<evidence type="ECO:0000259" key="16">
    <source>
        <dbReference type="Pfam" id="PF04101"/>
    </source>
</evidence>
<dbReference type="SUPFAM" id="SSF51984">
    <property type="entry name" value="MurCD N-terminal domain"/>
    <property type="match status" value="1"/>
</dbReference>
<evidence type="ECO:0000256" key="7">
    <source>
        <dbReference type="ARBA" id="ARBA00022984"/>
    </source>
</evidence>
<dbReference type="Pfam" id="PF01225">
    <property type="entry name" value="Mur_ligase"/>
    <property type="match status" value="1"/>
</dbReference>
<dbReference type="GO" id="GO:0050511">
    <property type="term" value="F:undecaprenyldiphospho-muramoylpentapeptide beta-N-acetylglucosaminyltransferase activity"/>
    <property type="evidence" value="ECO:0007669"/>
    <property type="project" value="UniProtKB-UniRule"/>
</dbReference>
<comment type="function">
    <text evidence="11">Cell wall formation. Catalyzes the transfer of a GlcNAc subunit on undecaprenyl-pyrophosphoryl-MurNAc-pentapeptide (lipid intermediate I) to form undecaprenyl-pyrophosphoryl-MurNAc-(pentapeptide)GlcNAc (lipid intermediate II).</text>
</comment>
<dbReference type="GO" id="GO:0051991">
    <property type="term" value="F:UDP-N-acetyl-D-glucosamine:N-acetylmuramoyl-L-alanyl-D-glutamyl-meso-2,6-diaminopimelyl-D-alanyl-D-alanine-diphosphoundecaprenol 4-beta-N-acetylglucosaminlytransferase activity"/>
    <property type="evidence" value="ECO:0007669"/>
    <property type="project" value="RHEA"/>
</dbReference>
<feature type="domain" description="Glycosyl transferase family 28 C-terminal" evidence="16">
    <location>
        <begin position="188"/>
        <end position="332"/>
    </location>
</feature>
<proteinExistence type="inferred from homology"/>
<reference evidence="18" key="1">
    <citation type="submission" date="2017-02" db="EMBL/GenBank/DDBJ databases">
        <title>Delving into the versatile metabolic prowess of the omnipresent phylum Bacteroidetes.</title>
        <authorList>
            <person name="Nobu M.K."/>
            <person name="Mei R."/>
            <person name="Narihiro T."/>
            <person name="Kuroda K."/>
            <person name="Liu W.-T."/>
        </authorList>
    </citation>
    <scope>NUCLEOTIDE SEQUENCE</scope>
    <source>
        <strain evidence="18">ADurb.Bin280</strain>
    </source>
</reference>
<keyword evidence="11" id="KW-0808">Transferase</keyword>
<comment type="pathway">
    <text evidence="11">Cell wall biogenesis; peptidoglycan biosynthesis.</text>
</comment>
<comment type="caution">
    <text evidence="11">Lacks conserved residue(s) required for the propagation of feature annotation.</text>
</comment>
<evidence type="ECO:0000256" key="4">
    <source>
        <dbReference type="ARBA" id="ARBA00022741"/>
    </source>
</evidence>
<protein>
    <recommendedName>
        <fullName evidence="11">UDP-N-acetylglucosamine--N-acetylmuramyl-(pentapeptide) pyrophosphoryl-undecaprenol N-acetylglucosamine transferase</fullName>
        <ecNumber evidence="11">2.4.1.227</ecNumber>
    </recommendedName>
    <alternativeName>
        <fullName evidence="11">Undecaprenyl-PP-MurNAc-pentapeptide-UDPGlcNAc GlcNAc transferase</fullName>
    </alternativeName>
</protein>
<dbReference type="InterPro" id="IPR004276">
    <property type="entry name" value="GlycoTrans_28_N"/>
</dbReference>
<evidence type="ECO:0000256" key="5">
    <source>
        <dbReference type="ARBA" id="ARBA00022840"/>
    </source>
</evidence>
<evidence type="ECO:0000259" key="15">
    <source>
        <dbReference type="Pfam" id="PF03033"/>
    </source>
</evidence>
<evidence type="ECO:0000256" key="10">
    <source>
        <dbReference type="ARBA" id="ARBA00023316"/>
    </source>
</evidence>
<dbReference type="HAMAP" id="MF_00033">
    <property type="entry name" value="MurG"/>
    <property type="match status" value="1"/>
</dbReference>
<comment type="caution">
    <text evidence="18">The sequence shown here is derived from an EMBL/GenBank/DDBJ whole genome shotgun (WGS) entry which is preliminary data.</text>
</comment>
<dbReference type="Pfam" id="PF02875">
    <property type="entry name" value="Mur_ligase_C"/>
    <property type="match status" value="1"/>
</dbReference>
<feature type="binding site" evidence="11">
    <location>
        <begin position="15"/>
        <end position="17"/>
    </location>
    <ligand>
        <name>UDP-N-acetyl-alpha-D-glucosamine</name>
        <dbReference type="ChEBI" id="CHEBI:57705"/>
    </ligand>
</feature>
<keyword evidence="7 11" id="KW-0573">Peptidoglycan synthesis</keyword>
<dbReference type="Gene3D" id="3.90.190.20">
    <property type="entry name" value="Mur ligase, C-terminal domain"/>
    <property type="match status" value="1"/>
</dbReference>
<dbReference type="Pfam" id="PF08245">
    <property type="entry name" value="Mur_ligase_M"/>
    <property type="match status" value="1"/>
</dbReference>
<keyword evidence="5" id="KW-0067">ATP-binding</keyword>
<dbReference type="PANTHER" id="PTHR43445:SF3">
    <property type="entry name" value="UDP-N-ACETYLMURAMATE--L-ALANINE LIGASE"/>
    <property type="match status" value="1"/>
</dbReference>
<feature type="transmembrane region" description="Helical" evidence="12">
    <location>
        <begin position="367"/>
        <end position="384"/>
    </location>
</feature>
<dbReference type="GO" id="GO:0005524">
    <property type="term" value="F:ATP binding"/>
    <property type="evidence" value="ECO:0007669"/>
    <property type="project" value="UniProtKB-KW"/>
</dbReference>
<keyword evidence="12" id="KW-0812">Transmembrane</keyword>
<feature type="domain" description="Mur ligase C-terminal" evidence="14">
    <location>
        <begin position="666"/>
        <end position="798"/>
    </location>
</feature>
<dbReference type="InterPro" id="IPR006009">
    <property type="entry name" value="GlcNAc_MurG"/>
</dbReference>
<dbReference type="InterPro" id="IPR036565">
    <property type="entry name" value="Mur-like_cat_sf"/>
</dbReference>
<accession>A0A1V5SGH6</accession>
<evidence type="ECO:0000256" key="12">
    <source>
        <dbReference type="SAM" id="Phobius"/>
    </source>
</evidence>
<keyword evidence="2 18" id="KW-0436">Ligase</keyword>
<dbReference type="InterPro" id="IPR007235">
    <property type="entry name" value="Glyco_trans_28_C"/>
</dbReference>
<evidence type="ECO:0000256" key="1">
    <source>
        <dbReference type="ARBA" id="ARBA00022475"/>
    </source>
</evidence>
<dbReference type="GO" id="GO:0051301">
    <property type="term" value="P:cell division"/>
    <property type="evidence" value="ECO:0007669"/>
    <property type="project" value="UniProtKB-KW"/>
</dbReference>
<gene>
    <name evidence="18" type="primary">murC</name>
    <name evidence="11" type="synonym">murG</name>
    <name evidence="18" type="ORF">BWY43_00195</name>
</gene>
<dbReference type="PANTHER" id="PTHR43445">
    <property type="entry name" value="UDP-N-ACETYLMURAMATE--L-ALANINE LIGASE-RELATED"/>
    <property type="match status" value="1"/>
</dbReference>
<name>A0A1V5SGH6_9BACT</name>
<keyword evidence="11" id="KW-0328">Glycosyltransferase</keyword>
<dbReference type="GO" id="GO:0009252">
    <property type="term" value="P:peptidoglycan biosynthetic process"/>
    <property type="evidence" value="ECO:0007669"/>
    <property type="project" value="UniProtKB-UniRule"/>
</dbReference>
<dbReference type="EMBL" id="MWBO01000010">
    <property type="protein sequence ID" value="OQA53122.1"/>
    <property type="molecule type" value="Genomic_DNA"/>
</dbReference>
<feature type="domain" description="Mur ligase N-terminal catalytic" evidence="13">
    <location>
        <begin position="369"/>
        <end position="452"/>
    </location>
</feature>
<dbReference type="CDD" id="cd03785">
    <property type="entry name" value="GT28_MurG"/>
    <property type="match status" value="1"/>
</dbReference>
<feature type="transmembrane region" description="Helical" evidence="12">
    <location>
        <begin position="78"/>
        <end position="98"/>
    </location>
</feature>
<comment type="catalytic activity">
    <reaction evidence="11">
        <text>di-trans,octa-cis-undecaprenyl diphospho-N-acetyl-alpha-D-muramoyl-L-alanyl-D-glutamyl-meso-2,6-diaminopimeloyl-D-alanyl-D-alanine + UDP-N-acetyl-alpha-D-glucosamine = di-trans,octa-cis-undecaprenyl diphospho-[N-acetyl-alpha-D-glucosaminyl-(1-&gt;4)]-N-acetyl-alpha-D-muramoyl-L-alanyl-D-glutamyl-meso-2,6-diaminopimeloyl-D-alanyl-D-alanine + UDP + H(+)</text>
        <dbReference type="Rhea" id="RHEA:31227"/>
        <dbReference type="ChEBI" id="CHEBI:15378"/>
        <dbReference type="ChEBI" id="CHEBI:57705"/>
        <dbReference type="ChEBI" id="CHEBI:58223"/>
        <dbReference type="ChEBI" id="CHEBI:61387"/>
        <dbReference type="ChEBI" id="CHEBI:61388"/>
        <dbReference type="EC" id="2.4.1.227"/>
    </reaction>
</comment>
<evidence type="ECO:0000259" key="14">
    <source>
        <dbReference type="Pfam" id="PF02875"/>
    </source>
</evidence>
<evidence type="ECO:0000259" key="13">
    <source>
        <dbReference type="Pfam" id="PF01225"/>
    </source>
</evidence>
<dbReference type="GO" id="GO:0008360">
    <property type="term" value="P:regulation of cell shape"/>
    <property type="evidence" value="ECO:0007669"/>
    <property type="project" value="UniProtKB-KW"/>
</dbReference>
<feature type="domain" description="Glycosyltransferase family 28 N-terminal" evidence="15">
    <location>
        <begin position="8"/>
        <end position="150"/>
    </location>
</feature>
<keyword evidence="6 11" id="KW-0133">Cell shape</keyword>
<dbReference type="Pfam" id="PF03033">
    <property type="entry name" value="Glyco_transf_28"/>
    <property type="match status" value="1"/>
</dbReference>
<dbReference type="UniPathway" id="UPA00219"/>
<feature type="domain" description="Mur ligase central" evidence="17">
    <location>
        <begin position="458"/>
        <end position="643"/>
    </location>
</feature>
<evidence type="ECO:0000259" key="17">
    <source>
        <dbReference type="Pfam" id="PF08245"/>
    </source>
</evidence>
<evidence type="ECO:0000256" key="2">
    <source>
        <dbReference type="ARBA" id="ARBA00022598"/>
    </source>
</evidence>
<dbReference type="Gene3D" id="3.40.50.720">
    <property type="entry name" value="NAD(P)-binding Rossmann-like Domain"/>
    <property type="match status" value="1"/>
</dbReference>
<keyword evidence="3 11" id="KW-0132">Cell division</keyword>
<dbReference type="InterPro" id="IPR000713">
    <property type="entry name" value="Mur_ligase_N"/>
</dbReference>
<feature type="binding site" evidence="11">
    <location>
        <position position="194"/>
    </location>
    <ligand>
        <name>UDP-N-acetyl-alpha-D-glucosamine</name>
        <dbReference type="ChEBI" id="CHEBI:57705"/>
    </ligand>
</feature>
<dbReference type="EC" id="2.4.1.227" evidence="11"/>
<keyword evidence="1 11" id="KW-1003">Cell membrane</keyword>
<evidence type="ECO:0000256" key="11">
    <source>
        <dbReference type="HAMAP-Rule" id="MF_00033"/>
    </source>
</evidence>
<dbReference type="GO" id="GO:0005886">
    <property type="term" value="C:plasma membrane"/>
    <property type="evidence" value="ECO:0007669"/>
    <property type="project" value="UniProtKB-SubCell"/>
</dbReference>
<evidence type="ECO:0000256" key="6">
    <source>
        <dbReference type="ARBA" id="ARBA00022960"/>
    </source>
</evidence>
<feature type="transmembrane region" description="Helical" evidence="12">
    <location>
        <begin position="110"/>
        <end position="128"/>
    </location>
</feature>
<dbReference type="SUPFAM" id="SSF53244">
    <property type="entry name" value="MurD-like peptide ligases, peptide-binding domain"/>
    <property type="match status" value="1"/>
</dbReference>
<dbReference type="GO" id="GO:0016881">
    <property type="term" value="F:acid-amino acid ligase activity"/>
    <property type="evidence" value="ECO:0007669"/>
    <property type="project" value="InterPro"/>
</dbReference>
<evidence type="ECO:0000313" key="18">
    <source>
        <dbReference type="EMBL" id="OQA53122.1"/>
    </source>
</evidence>
<keyword evidence="9 11" id="KW-0131">Cell cycle</keyword>
<dbReference type="InterPro" id="IPR050061">
    <property type="entry name" value="MurCDEF_pg_biosynth"/>
</dbReference>
<comment type="similarity">
    <text evidence="11">Belongs to the glycosyltransferase 28 family. MurG subfamily.</text>
</comment>
<evidence type="ECO:0000256" key="9">
    <source>
        <dbReference type="ARBA" id="ARBA00023306"/>
    </source>
</evidence>
<dbReference type="GO" id="GO:0005975">
    <property type="term" value="P:carbohydrate metabolic process"/>
    <property type="evidence" value="ECO:0007669"/>
    <property type="project" value="InterPro"/>
</dbReference>
<dbReference type="AlphaFoldDB" id="A0A1V5SGH6"/>
<comment type="subcellular location">
    <subcellularLocation>
        <location evidence="11">Cell membrane</location>
        <topology evidence="11">Peripheral membrane protein</topology>
        <orientation evidence="11">Cytoplasmic side</orientation>
    </subcellularLocation>
</comment>
<sequence>MKNKKIKIILAGGGTAGHIYPVLEVAKILKKDKKIEMVFFGSGKSFEKSVVAKARIPYQKIFSGKLRRNGGFFVKVRNIFDFFMVAVGLIQAIIYLSLDRPSIIFSKGGFASLPTVLAGAFLKIPIIIHESDIVMGLANKIASKFATSIALAFDINNYPPNIRRKAFYAGLPLSKQFFEKNSNTGRGVLIFGGSQGASSLNKLVFESIKELLEIGPVVHLTGENDFDQAIKIRSQLSSKSNLYEVYKFSHQMSDLISKSKLVVCRAGAGSIFEVLAMKKNLLLVPISKDVASHQQYNANFFEKRALAEVFDQSEGAEKFIKAVNKAYERENSKMKLNFAFPASSELLSQEILAQVSYQNFKKRYKKIFLIGIGGVSMSAIAAILRKMRKRVTGSDLKSGGHKKTNINKSIDLVVYSSAADKKSKAAVEHERAHRLKIPVIKRSQMIARLTQSRSVIAISGMHGKTTTSALISGAMNYSGYDPGIMIGAPNGKKVNTASLGKDRFFVLEACEYDGSFLDFHPTVAVITNIEEEHLDYFRGGIKQIKHEFELFIKNIKPGGLLVYCCDDVNTENIVSDCGEFLNQNNIRVMAYGFSPKSNIVIRDYAPSQGGASFKFVYENEEFEISSRVAGKHFAKNCAASFAVSLFLGLQRDRFSAFINDFSGVKGRFEFYGKFKGASFYYDYGHHPTELKSIFEASRDISSAGKKFFIFEPHQQDRFNNFYEDFFEEIAKSRFDVIGILPVYAVAGRDARAKFTSRDLVDRLEKRGKLAFYLEGYKEAVDLLKSNVRSGDFVLICGATNVHVVASALTKSKKQ</sequence>
<dbReference type="SUPFAM" id="SSF53756">
    <property type="entry name" value="UDP-Glycosyltransferase/glycogen phosphorylase"/>
    <property type="match status" value="1"/>
</dbReference>
<keyword evidence="4" id="KW-0547">Nucleotide-binding</keyword>
<evidence type="ECO:0000256" key="8">
    <source>
        <dbReference type="ARBA" id="ARBA00023136"/>
    </source>
</evidence>
<dbReference type="Gene3D" id="3.40.1190.10">
    <property type="entry name" value="Mur-like, catalytic domain"/>
    <property type="match status" value="1"/>
</dbReference>
<dbReference type="Pfam" id="PF04101">
    <property type="entry name" value="Glyco_tran_28_C"/>
    <property type="match status" value="1"/>
</dbReference>
<feature type="binding site" evidence="11">
    <location>
        <position position="294"/>
    </location>
    <ligand>
        <name>UDP-N-acetyl-alpha-D-glucosamine</name>
        <dbReference type="ChEBI" id="CHEBI:57705"/>
    </ligand>
</feature>
<dbReference type="GO" id="GO:0071555">
    <property type="term" value="P:cell wall organization"/>
    <property type="evidence" value="ECO:0007669"/>
    <property type="project" value="UniProtKB-KW"/>
</dbReference>